<accession>A0A8H5SXJ1</accession>
<dbReference type="SUPFAM" id="SSF57667">
    <property type="entry name" value="beta-beta-alpha zinc fingers"/>
    <property type="match status" value="1"/>
</dbReference>
<evidence type="ECO:0000313" key="9">
    <source>
        <dbReference type="Proteomes" id="UP000567885"/>
    </source>
</evidence>
<reference evidence="8 9" key="1">
    <citation type="submission" date="2020-05" db="EMBL/GenBank/DDBJ databases">
        <title>Identification and distribution of gene clusters putatively required for synthesis of sphingolipid metabolism inhibitors in phylogenetically diverse species of the filamentous fungus Fusarium.</title>
        <authorList>
            <person name="Kim H.-S."/>
            <person name="Busman M."/>
            <person name="Brown D.W."/>
            <person name="Divon H."/>
            <person name="Uhlig S."/>
            <person name="Proctor R.H."/>
        </authorList>
    </citation>
    <scope>NUCLEOTIDE SEQUENCE [LARGE SCALE GENOMIC DNA]</scope>
    <source>
        <strain evidence="8 9">NRRL 20693</strain>
    </source>
</reference>
<dbReference type="GO" id="GO:0000981">
    <property type="term" value="F:DNA-binding transcription factor activity, RNA polymerase II-specific"/>
    <property type="evidence" value="ECO:0007669"/>
    <property type="project" value="TreeGrafter"/>
</dbReference>
<name>A0A8H5SXJ1_FUSHE</name>
<dbReference type="PROSITE" id="PS50157">
    <property type="entry name" value="ZINC_FINGER_C2H2_2"/>
    <property type="match status" value="3"/>
</dbReference>
<dbReference type="FunFam" id="3.30.160.60:FF:000446">
    <property type="entry name" value="Zinc finger protein"/>
    <property type="match status" value="1"/>
</dbReference>
<keyword evidence="1" id="KW-0479">Metal-binding</keyword>
<dbReference type="OrthoDB" id="6077919at2759"/>
<feature type="domain" description="C2H2-type" evidence="7">
    <location>
        <begin position="179"/>
        <end position="202"/>
    </location>
</feature>
<dbReference type="GO" id="GO:0008270">
    <property type="term" value="F:zinc ion binding"/>
    <property type="evidence" value="ECO:0007669"/>
    <property type="project" value="UniProtKB-KW"/>
</dbReference>
<feature type="region of interest" description="Disordered" evidence="6">
    <location>
        <begin position="389"/>
        <end position="423"/>
    </location>
</feature>
<keyword evidence="3 5" id="KW-0863">Zinc-finger</keyword>
<feature type="domain" description="C2H2-type" evidence="7">
    <location>
        <begin position="517"/>
        <end position="544"/>
    </location>
</feature>
<feature type="compositionally biased region" description="Basic and acidic residues" evidence="6">
    <location>
        <begin position="443"/>
        <end position="463"/>
    </location>
</feature>
<evidence type="ECO:0000256" key="4">
    <source>
        <dbReference type="ARBA" id="ARBA00022833"/>
    </source>
</evidence>
<dbReference type="Pfam" id="PF00096">
    <property type="entry name" value="zf-C2H2"/>
    <property type="match status" value="2"/>
</dbReference>
<feature type="region of interest" description="Disordered" evidence="6">
    <location>
        <begin position="494"/>
        <end position="518"/>
    </location>
</feature>
<evidence type="ECO:0000256" key="1">
    <source>
        <dbReference type="ARBA" id="ARBA00022723"/>
    </source>
</evidence>
<feature type="region of interest" description="Disordered" evidence="6">
    <location>
        <begin position="687"/>
        <end position="717"/>
    </location>
</feature>
<feature type="compositionally biased region" description="Low complexity" evidence="6">
    <location>
        <begin position="689"/>
        <end position="700"/>
    </location>
</feature>
<feature type="compositionally biased region" description="Polar residues" evidence="6">
    <location>
        <begin position="332"/>
        <end position="348"/>
    </location>
</feature>
<dbReference type="GO" id="GO:0043565">
    <property type="term" value="F:sequence-specific DNA binding"/>
    <property type="evidence" value="ECO:0007669"/>
    <property type="project" value="TreeGrafter"/>
</dbReference>
<dbReference type="Gene3D" id="3.30.160.60">
    <property type="entry name" value="Classic Zinc Finger"/>
    <property type="match status" value="3"/>
</dbReference>
<dbReference type="InterPro" id="IPR036236">
    <property type="entry name" value="Znf_C2H2_sf"/>
</dbReference>
<evidence type="ECO:0000313" key="8">
    <source>
        <dbReference type="EMBL" id="KAF5659413.1"/>
    </source>
</evidence>
<gene>
    <name evidence="8" type="ORF">FHETE_9419</name>
</gene>
<proteinExistence type="predicted"/>
<keyword evidence="9" id="KW-1185">Reference proteome</keyword>
<dbReference type="InterPro" id="IPR013087">
    <property type="entry name" value="Znf_C2H2_type"/>
</dbReference>
<dbReference type="SMART" id="SM00355">
    <property type="entry name" value="ZnF_C2H2"/>
    <property type="match status" value="6"/>
</dbReference>
<dbReference type="GO" id="GO:0005634">
    <property type="term" value="C:nucleus"/>
    <property type="evidence" value="ECO:0007669"/>
    <property type="project" value="TreeGrafter"/>
</dbReference>
<feature type="compositionally biased region" description="Basic and acidic residues" evidence="6">
    <location>
        <begin position="494"/>
        <end position="504"/>
    </location>
</feature>
<organism evidence="8 9">
    <name type="scientific">Fusarium heterosporum</name>
    <dbReference type="NCBI Taxonomy" id="42747"/>
    <lineage>
        <taxon>Eukaryota</taxon>
        <taxon>Fungi</taxon>
        <taxon>Dikarya</taxon>
        <taxon>Ascomycota</taxon>
        <taxon>Pezizomycotina</taxon>
        <taxon>Sordariomycetes</taxon>
        <taxon>Hypocreomycetidae</taxon>
        <taxon>Hypocreales</taxon>
        <taxon>Nectriaceae</taxon>
        <taxon>Fusarium</taxon>
        <taxon>Fusarium heterosporum species complex</taxon>
    </lineage>
</organism>
<dbReference type="EMBL" id="JAAGWQ010000217">
    <property type="protein sequence ID" value="KAF5659413.1"/>
    <property type="molecule type" value="Genomic_DNA"/>
</dbReference>
<feature type="region of interest" description="Disordered" evidence="6">
    <location>
        <begin position="443"/>
        <end position="473"/>
    </location>
</feature>
<keyword evidence="4" id="KW-0862">Zinc</keyword>
<evidence type="ECO:0000256" key="5">
    <source>
        <dbReference type="PROSITE-ProRule" id="PRU00042"/>
    </source>
</evidence>
<evidence type="ECO:0000256" key="6">
    <source>
        <dbReference type="SAM" id="MobiDB-lite"/>
    </source>
</evidence>
<sequence>MDSFDASQDQNSGAGMSPQTVEQNTNIGALGQQRGQAYWPNWGGASDEPWNHLSFGTPGDGQARSQLLGAANFQTTYHDYRSKPILSECDTNPEDSTYGSRLTHSIGNLSTYGEEIDPEIQALEAQNPDAQLVNRNLETLQLQCPPTTSDPQLYQNQWARPHPPASVATAPVGGGEHRWVCNDCQKRCRTRSELRKHELKHSLPWHCNVSGCARDKGFTSKNDLDRHKRTVHGDRTVSGRTFVCNIGVCATKNKYWPRADNFRSHLQRIHAKTYSANDDLSEYIYRSAPSQDLEGIGGSAMAYLQAQEQSSSSDHPSAILSVRSPYGDRRVSQTQPGTNSLSRGSASVSFDRDASGLATVREGDENFIQPDILSGPGPLPPARWPVSVVSEEDASGDDITASESEHQPDAAPEAMDGVQQSGNSDIVTTSFDKDVSIQQPDVRMTDTDETEKTPRAVLSREDLSEALPGANPASTYKLLDKIPKELIASYLKKHSADSGDDSSKSDLTSTRSQAHPHKCPDCGKSFIRLCELKKHRKRHSKPYGCTYANCKKTFGSKNDWKRHESSQHYQLETWKCDYTKSDSNEICGKVCSRRESFRNHLVKEHLISDSHEQDEKVDSCRKGRHCDASFWCGFCLKTIDIKEKDNTWAKRCDHIDDHFSGRQGLKKHISQWVHEWNHQVDMTASHEFGSGSSSGSSTSGPKSPQRCVTQDGNDRDHRGRKEAYMWACVYFRTSLLILL</sequence>
<dbReference type="Proteomes" id="UP000567885">
    <property type="component" value="Unassembled WGS sequence"/>
</dbReference>
<evidence type="ECO:0000259" key="7">
    <source>
        <dbReference type="PROSITE" id="PS50157"/>
    </source>
</evidence>
<dbReference type="AlphaFoldDB" id="A0A8H5SXJ1"/>
<keyword evidence="2" id="KW-0677">Repeat</keyword>
<protein>
    <recommendedName>
        <fullName evidence="7">C2H2-type domain-containing protein</fullName>
    </recommendedName>
</protein>
<feature type="compositionally biased region" description="Polar residues" evidence="6">
    <location>
        <begin position="306"/>
        <end position="315"/>
    </location>
</feature>
<feature type="region of interest" description="Disordered" evidence="6">
    <location>
        <begin position="305"/>
        <end position="350"/>
    </location>
</feature>
<dbReference type="PANTHER" id="PTHR24408">
    <property type="entry name" value="ZINC FINGER PROTEIN"/>
    <property type="match status" value="1"/>
</dbReference>
<dbReference type="PROSITE" id="PS00028">
    <property type="entry name" value="ZINC_FINGER_C2H2_1"/>
    <property type="match status" value="3"/>
</dbReference>
<evidence type="ECO:0000256" key="2">
    <source>
        <dbReference type="ARBA" id="ARBA00022737"/>
    </source>
</evidence>
<feature type="region of interest" description="Disordered" evidence="6">
    <location>
        <begin position="1"/>
        <end position="22"/>
    </location>
</feature>
<comment type="caution">
    <text evidence="8">The sequence shown here is derived from an EMBL/GenBank/DDBJ whole genome shotgun (WGS) entry which is preliminary data.</text>
</comment>
<dbReference type="PANTHER" id="PTHR24408:SF58">
    <property type="entry name" value="TRANSCRIPTION FACTOR (TFIIIA), PUTATIVE (AFU_ORTHOLOGUE AFUA_1G05150)-RELATED"/>
    <property type="match status" value="1"/>
</dbReference>
<feature type="domain" description="C2H2-type" evidence="7">
    <location>
        <begin position="543"/>
        <end position="573"/>
    </location>
</feature>
<evidence type="ECO:0000256" key="3">
    <source>
        <dbReference type="ARBA" id="ARBA00022771"/>
    </source>
</evidence>